<evidence type="ECO:0000259" key="7">
    <source>
        <dbReference type="PROSITE" id="PS50893"/>
    </source>
</evidence>
<dbReference type="FunFam" id="3.40.50.300:FF:000032">
    <property type="entry name" value="Export ABC transporter ATP-binding protein"/>
    <property type="match status" value="1"/>
</dbReference>
<dbReference type="Pfam" id="PF00005">
    <property type="entry name" value="ABC_tran"/>
    <property type="match status" value="1"/>
</dbReference>
<dbReference type="GO" id="GO:0005886">
    <property type="term" value="C:plasma membrane"/>
    <property type="evidence" value="ECO:0007669"/>
    <property type="project" value="TreeGrafter"/>
</dbReference>
<dbReference type="OrthoDB" id="9787227at2"/>
<evidence type="ECO:0000256" key="4">
    <source>
        <dbReference type="ARBA" id="ARBA00022840"/>
    </source>
</evidence>
<accession>A0A366F1P3</accession>
<dbReference type="AlphaFoldDB" id="A0A366F1P3"/>
<keyword evidence="3" id="KW-0547">Nucleotide-binding</keyword>
<dbReference type="SUPFAM" id="SSF52540">
    <property type="entry name" value="P-loop containing nucleoside triphosphate hydrolases"/>
    <property type="match status" value="1"/>
</dbReference>
<dbReference type="EMBL" id="QNRK01000025">
    <property type="protein sequence ID" value="RBP08578.1"/>
    <property type="molecule type" value="Genomic_DNA"/>
</dbReference>
<keyword evidence="8" id="KW-0449">Lipoprotein</keyword>
<comment type="caution">
    <text evidence="8">The sequence shown here is derived from an EMBL/GenBank/DDBJ whole genome shotgun (WGS) entry which is preliminary data.</text>
</comment>
<reference evidence="8 9" key="1">
    <citation type="submission" date="2018-06" db="EMBL/GenBank/DDBJ databases">
        <title>Genomic Encyclopedia of Type Strains, Phase IV (KMG-IV): sequencing the most valuable type-strain genomes for metagenomic binning, comparative biology and taxonomic classification.</title>
        <authorList>
            <person name="Goeker M."/>
        </authorList>
    </citation>
    <scope>NUCLEOTIDE SEQUENCE [LARGE SCALE GENOMIC DNA]</scope>
    <source>
        <strain evidence="8 9">DSM 24875</strain>
    </source>
</reference>
<gene>
    <name evidence="8" type="ORF">DFR50_12560</name>
</gene>
<evidence type="ECO:0000256" key="5">
    <source>
        <dbReference type="ARBA" id="ARBA00022967"/>
    </source>
</evidence>
<dbReference type="GO" id="GO:0016887">
    <property type="term" value="F:ATP hydrolysis activity"/>
    <property type="evidence" value="ECO:0007669"/>
    <property type="project" value="InterPro"/>
</dbReference>
<proteinExistence type="inferred from homology"/>
<sequence length="231" mass="24487">MNEAGRFAALTLDAVERRYGRGETTVEVLNGASLALLPGQSVALIAPSGAGKSTLLHLAGLLERPSAGEILVGGKPTSTMSDDERTGLRRGQIGFVYQFHQLLPEFSALENLVLPQMIAGLARAEAAARARELLAYLGLAKRERHRPAELSGGEQQRVAIARAVANGPKILLADEPTGNLDPKTAGHVFDTLASLVQATGLAALIATHNMELAARMDRRVTIRDGRVAEVT</sequence>
<protein>
    <submittedName>
        <fullName evidence="8">Lipoprotein-releasing system ATP-binding protein</fullName>
    </submittedName>
</protein>
<dbReference type="GO" id="GO:0089705">
    <property type="term" value="P:protein localization to outer membrane"/>
    <property type="evidence" value="ECO:0007669"/>
    <property type="project" value="TreeGrafter"/>
</dbReference>
<evidence type="ECO:0000256" key="2">
    <source>
        <dbReference type="ARBA" id="ARBA00022519"/>
    </source>
</evidence>
<keyword evidence="9" id="KW-1185">Reference proteome</keyword>
<dbReference type="InterPro" id="IPR017911">
    <property type="entry name" value="MacB-like_ATP-bd"/>
</dbReference>
<dbReference type="InterPro" id="IPR003593">
    <property type="entry name" value="AAA+_ATPase"/>
</dbReference>
<keyword evidence="2" id="KW-0997">Cell inner membrane</keyword>
<dbReference type="InterPro" id="IPR017871">
    <property type="entry name" value="ABC_transporter-like_CS"/>
</dbReference>
<keyword evidence="1" id="KW-0813">Transport</keyword>
<evidence type="ECO:0000313" key="8">
    <source>
        <dbReference type="EMBL" id="RBP08578.1"/>
    </source>
</evidence>
<dbReference type="PANTHER" id="PTHR24220:SF689">
    <property type="entry name" value="LIPOPROTEIN-RELEASING SYSTEM ATP-BINDING PROTEIN LOLD"/>
    <property type="match status" value="1"/>
</dbReference>
<dbReference type="SMART" id="SM00382">
    <property type="entry name" value="AAA"/>
    <property type="match status" value="1"/>
</dbReference>
<evidence type="ECO:0000313" key="9">
    <source>
        <dbReference type="Proteomes" id="UP000253529"/>
    </source>
</evidence>
<dbReference type="Proteomes" id="UP000253529">
    <property type="component" value="Unassembled WGS sequence"/>
</dbReference>
<evidence type="ECO:0000256" key="1">
    <source>
        <dbReference type="ARBA" id="ARBA00022448"/>
    </source>
</evidence>
<organism evidence="8 9">
    <name type="scientific">Roseiarcus fermentans</name>
    <dbReference type="NCBI Taxonomy" id="1473586"/>
    <lineage>
        <taxon>Bacteria</taxon>
        <taxon>Pseudomonadati</taxon>
        <taxon>Pseudomonadota</taxon>
        <taxon>Alphaproteobacteria</taxon>
        <taxon>Hyphomicrobiales</taxon>
        <taxon>Roseiarcaceae</taxon>
        <taxon>Roseiarcus</taxon>
    </lineage>
</organism>
<dbReference type="Gene3D" id="3.40.50.300">
    <property type="entry name" value="P-loop containing nucleotide triphosphate hydrolases"/>
    <property type="match status" value="1"/>
</dbReference>
<dbReference type="PROSITE" id="PS50893">
    <property type="entry name" value="ABC_TRANSPORTER_2"/>
    <property type="match status" value="1"/>
</dbReference>
<dbReference type="InterPro" id="IPR015854">
    <property type="entry name" value="ABC_transpr_LolD-like"/>
</dbReference>
<keyword evidence="2" id="KW-1003">Cell membrane</keyword>
<dbReference type="InterPro" id="IPR003439">
    <property type="entry name" value="ABC_transporter-like_ATP-bd"/>
</dbReference>
<dbReference type="RefSeq" id="WP_113891160.1">
    <property type="nucleotide sequence ID" value="NZ_QNRK01000025.1"/>
</dbReference>
<dbReference type="PANTHER" id="PTHR24220">
    <property type="entry name" value="IMPORT ATP-BINDING PROTEIN"/>
    <property type="match status" value="1"/>
</dbReference>
<evidence type="ECO:0000256" key="6">
    <source>
        <dbReference type="ARBA" id="ARBA00038388"/>
    </source>
</evidence>
<dbReference type="GO" id="GO:0098796">
    <property type="term" value="C:membrane protein complex"/>
    <property type="evidence" value="ECO:0007669"/>
    <property type="project" value="UniProtKB-ARBA"/>
</dbReference>
<dbReference type="PROSITE" id="PS00211">
    <property type="entry name" value="ABC_TRANSPORTER_1"/>
    <property type="match status" value="1"/>
</dbReference>
<dbReference type="InterPro" id="IPR027417">
    <property type="entry name" value="P-loop_NTPase"/>
</dbReference>
<keyword evidence="4 8" id="KW-0067">ATP-binding</keyword>
<feature type="domain" description="ABC transporter" evidence="7">
    <location>
        <begin position="10"/>
        <end position="230"/>
    </location>
</feature>
<dbReference type="GO" id="GO:0022857">
    <property type="term" value="F:transmembrane transporter activity"/>
    <property type="evidence" value="ECO:0007669"/>
    <property type="project" value="TreeGrafter"/>
</dbReference>
<evidence type="ECO:0000256" key="3">
    <source>
        <dbReference type="ARBA" id="ARBA00022741"/>
    </source>
</evidence>
<name>A0A366F1P3_9HYPH</name>
<dbReference type="GO" id="GO:0044874">
    <property type="term" value="P:lipoprotein localization to outer membrane"/>
    <property type="evidence" value="ECO:0007669"/>
    <property type="project" value="TreeGrafter"/>
</dbReference>
<dbReference type="GO" id="GO:0005524">
    <property type="term" value="F:ATP binding"/>
    <property type="evidence" value="ECO:0007669"/>
    <property type="project" value="UniProtKB-KW"/>
</dbReference>
<keyword evidence="5" id="KW-1278">Translocase</keyword>
<dbReference type="CDD" id="cd03255">
    <property type="entry name" value="ABC_MJ0796_LolCDE_FtsE"/>
    <property type="match status" value="1"/>
</dbReference>
<comment type="similarity">
    <text evidence="6">Belongs to the ABC transporter superfamily. Macrolide exporter (TC 3.A.1.122) family.</text>
</comment>
<keyword evidence="2" id="KW-0472">Membrane</keyword>